<dbReference type="Gene3D" id="3.30.420.10">
    <property type="entry name" value="Ribonuclease H-like superfamily/Ribonuclease H"/>
    <property type="match status" value="1"/>
</dbReference>
<sequence length="338" mass="38962">MDEKKEFKNCLFLSFDLDLTGNKLYEEMTNIGVYGNNASFKQYVMPYRDVNVYALRKSLLKTSNLYDFRVLRNVSTGKIVRTKTEIFALNDFLSFLEAQNTKNNGICLMCFEASKLVPFILIEALRRYKLFDRFKKTVRAFVDCFGFVKDKCYTTIPKFTLQTLVKILLNRDNEKLHDAHERTRLVYEIVSHLSEGESQNKSQDLALGVLPFVTSVDNVVLELDKLKDFLQKQKSVTPIFINQIKVPNLRLKALRLRKLLTSTDITYDSLQEAHQAKADLKELVKPKLDEGVPDKDVTALVSIITAHFQKSLNLKLKVENTFKNKNTKQPQGNSQQLV</sequence>
<dbReference type="GO" id="GO:0042803">
    <property type="term" value="F:protein homodimerization activity"/>
    <property type="evidence" value="ECO:0007669"/>
    <property type="project" value="InterPro"/>
</dbReference>
<dbReference type="CTD" id="37345"/>
<keyword evidence="3" id="KW-1185">Reference proteome</keyword>
<protein>
    <recommendedName>
        <fullName evidence="1">Exuperantia RNAse H-like domain-containing protein</fullName>
    </recommendedName>
</protein>
<feature type="domain" description="Exuperantia RNAse H-like" evidence="1">
    <location>
        <begin position="13"/>
        <end position="168"/>
    </location>
</feature>
<evidence type="ECO:0000313" key="3">
    <source>
        <dbReference type="Proteomes" id="UP000494040"/>
    </source>
</evidence>
<dbReference type="EnsemblMetazoa" id="XM_024225444.1">
    <property type="protein sequence ID" value="XP_024081212.1"/>
    <property type="gene ID" value="LOC106668880"/>
</dbReference>
<dbReference type="GO" id="GO:0003723">
    <property type="term" value="F:RNA binding"/>
    <property type="evidence" value="ECO:0007669"/>
    <property type="project" value="InterPro"/>
</dbReference>
<dbReference type="KEGG" id="clec:106668880"/>
<evidence type="ECO:0000259" key="1">
    <source>
        <dbReference type="Pfam" id="PF22123"/>
    </source>
</evidence>
<dbReference type="InterPro" id="IPR036397">
    <property type="entry name" value="RNaseH_sf"/>
</dbReference>
<dbReference type="AlphaFoldDB" id="A0A8I6SFR9"/>
<dbReference type="InterPro" id="IPR054362">
    <property type="entry name" value="Exu_RNase_H-like"/>
</dbReference>
<dbReference type="RefSeq" id="XP_024081212.1">
    <property type="nucleotide sequence ID" value="XM_024225444.1"/>
</dbReference>
<dbReference type="GeneID" id="106668880"/>
<name>A0A8I6SFR9_CIMLE</name>
<dbReference type="OMA" id="KCANSAH"/>
<organism evidence="2 3">
    <name type="scientific">Cimex lectularius</name>
    <name type="common">Bed bug</name>
    <name type="synonym">Acanthia lectularia</name>
    <dbReference type="NCBI Taxonomy" id="79782"/>
    <lineage>
        <taxon>Eukaryota</taxon>
        <taxon>Metazoa</taxon>
        <taxon>Ecdysozoa</taxon>
        <taxon>Arthropoda</taxon>
        <taxon>Hexapoda</taxon>
        <taxon>Insecta</taxon>
        <taxon>Pterygota</taxon>
        <taxon>Neoptera</taxon>
        <taxon>Paraneoptera</taxon>
        <taxon>Hemiptera</taxon>
        <taxon>Heteroptera</taxon>
        <taxon>Panheteroptera</taxon>
        <taxon>Cimicomorpha</taxon>
        <taxon>Cimicidae</taxon>
        <taxon>Cimex</taxon>
    </lineage>
</organism>
<dbReference type="OrthoDB" id="8251179at2759"/>
<evidence type="ECO:0000313" key="2">
    <source>
        <dbReference type="EnsemblMetazoa" id="XP_024081212.1"/>
    </source>
</evidence>
<dbReference type="PANTHER" id="PTHR12384:SF2">
    <property type="entry name" value="MATERNAL PROTEIN EXUPERANTIA"/>
    <property type="match status" value="1"/>
</dbReference>
<reference evidence="2" key="1">
    <citation type="submission" date="2022-01" db="UniProtKB">
        <authorList>
            <consortium name="EnsemblMetazoa"/>
        </authorList>
    </citation>
    <scope>IDENTIFICATION</scope>
</reference>
<dbReference type="InterPro" id="IPR037998">
    <property type="entry name" value="Exu"/>
</dbReference>
<dbReference type="PANTHER" id="PTHR12384">
    <property type="entry name" value="MATERNAL PROTEIN EXUPERANTIA"/>
    <property type="match status" value="1"/>
</dbReference>
<dbReference type="Proteomes" id="UP000494040">
    <property type="component" value="Unassembled WGS sequence"/>
</dbReference>
<accession>A0A8I6SFR9</accession>
<dbReference type="Pfam" id="PF22123">
    <property type="entry name" value="Exu_RNase_H_like"/>
    <property type="match status" value="1"/>
</dbReference>
<proteinExistence type="predicted"/>
<dbReference type="GO" id="GO:0045450">
    <property type="term" value="P:bicoid mRNA localization"/>
    <property type="evidence" value="ECO:0007669"/>
    <property type="project" value="InterPro"/>
</dbReference>